<dbReference type="SUPFAM" id="SSF46589">
    <property type="entry name" value="tRNA-binding arm"/>
    <property type="match status" value="1"/>
</dbReference>
<dbReference type="Pfam" id="PF08264">
    <property type="entry name" value="Anticodon_1"/>
    <property type="match status" value="1"/>
</dbReference>
<evidence type="ECO:0000259" key="15">
    <source>
        <dbReference type="Pfam" id="PF08264"/>
    </source>
</evidence>
<dbReference type="InterPro" id="IPR001412">
    <property type="entry name" value="aa-tRNA-synth_I_CS"/>
</dbReference>
<feature type="domain" description="Aminoacyl-tRNA synthetase class Ia" evidence="14">
    <location>
        <begin position="14"/>
        <end position="563"/>
    </location>
</feature>
<sequence>MRDREYNPEDIERKWYGFWMDERFFHADENDDVKPSYAIVIPPPNVTGVLHMGHALNNTLQDIMIRYKRMDGFNSLWMPGTDHAGIATQNVVEKALAEKGVSRHDLGREAFIDEVWKWREKHGDLIINQLKRLGASCDWKRIRFTMDEGLSNAVRKVFVTLYREGLIYRSDYIVNWCPRCHSAISDLEVEHEEESGFLWHIRYPFAEGKGEVVVATTRPETMLGDTCIAVNPTDERYVSVVGKEVILPILNRRIPIIADPVVDKEFGTGAVKITPAHDLNDYELGLRHGLDIIVIMDESGVMNENAGPYQGMDRFECRRKLEEDLQEQGYLIDKTPYTVPVGKCYRCKTVIEPYLSKQWFVKTKPLAEEAIRAVKEGRTRIIPKQWEKTYYEWMYNIRDWCISRQIWWGHRIPAWYCEDCGEVIVSEENPSSCPHCTSDRLRQETDVLDTWFSSGLWPFSTMGWPEKTRTLHKFYPTNVLITGFDILFFWVARMMMMGLKFMGEVPFYDVYLHALVRDEQGQKMSKSKGNIVDPIIEMDKYGADAFRFALTAFAAMGRDVRISDKRIQGYRFFINKIWNAGKFVLANIEGFDPRSMSPAEDDFSLADAWILTELNKTVEAVRSALEEYRFNDAADRLYQFTWHQFCDWYIELSKPLLNTGAAPVTRWVLRHVLKSVLELLHPIIPFVTEEIWQHLPGREGRSIVVAAYPKVDAALDFPEKAREMGYIIDIITGVRSIRGETNIPPSTQLDVVLRMKSKEIEASVDAYGFFVRDLARVRSISFIPEGAPRPKHCALAVTAEAEVYVPLEGVIDIEKEKERLSKQVGKIEKELDGKRKKLSNQGFLQKADPAVVAEQKQIKEELEFKLERLLKARELLEG</sequence>
<dbReference type="AlphaFoldDB" id="A0A485M712"/>
<dbReference type="GO" id="GO:0006438">
    <property type="term" value="P:valyl-tRNA aminoacylation"/>
    <property type="evidence" value="ECO:0007669"/>
    <property type="project" value="InterPro"/>
</dbReference>
<evidence type="ECO:0000256" key="8">
    <source>
        <dbReference type="ARBA" id="ARBA00022917"/>
    </source>
</evidence>
<dbReference type="FunFam" id="3.40.50.620:FF:000032">
    <property type="entry name" value="Valine--tRNA ligase"/>
    <property type="match status" value="1"/>
</dbReference>
<dbReference type="InterPro" id="IPR037118">
    <property type="entry name" value="Val-tRNA_synth_C_sf"/>
</dbReference>
<dbReference type="FunFam" id="1.10.730.10:FF:000014">
    <property type="entry name" value="Valine--tRNA ligase"/>
    <property type="match status" value="1"/>
</dbReference>
<comment type="subcellular location">
    <subcellularLocation>
        <location evidence="1">Cytoplasm</location>
    </subcellularLocation>
</comment>
<keyword evidence="10" id="KW-0030">Aminoacyl-tRNA synthetase</keyword>
<dbReference type="FunFam" id="3.90.740.10:FF:000005">
    <property type="entry name" value="Valine--tRNA ligase, mitochondrial"/>
    <property type="match status" value="1"/>
</dbReference>
<evidence type="ECO:0000256" key="2">
    <source>
        <dbReference type="ARBA" id="ARBA00011245"/>
    </source>
</evidence>
<dbReference type="SUPFAM" id="SSF52374">
    <property type="entry name" value="Nucleotidylyl transferase"/>
    <property type="match status" value="1"/>
</dbReference>
<evidence type="ECO:0000256" key="9">
    <source>
        <dbReference type="ARBA" id="ARBA00023054"/>
    </source>
</evidence>
<dbReference type="NCBIfam" id="TIGR00422">
    <property type="entry name" value="valS"/>
    <property type="match status" value="1"/>
</dbReference>
<evidence type="ECO:0000256" key="10">
    <source>
        <dbReference type="ARBA" id="ARBA00023146"/>
    </source>
</evidence>
<dbReference type="FunFam" id="3.40.50.620:FF:000098">
    <property type="entry name" value="Valine--tRNA ligase"/>
    <property type="match status" value="1"/>
</dbReference>
<evidence type="ECO:0000259" key="14">
    <source>
        <dbReference type="Pfam" id="PF00133"/>
    </source>
</evidence>
<evidence type="ECO:0000313" key="17">
    <source>
        <dbReference type="EMBL" id="VFU15167.1"/>
    </source>
</evidence>
<dbReference type="CDD" id="cd07962">
    <property type="entry name" value="Anticodon_Ia_Val"/>
    <property type="match status" value="1"/>
</dbReference>
<feature type="domain" description="Methionyl/Valyl/Leucyl/Isoleucyl-tRNA synthetase anticodon-binding" evidence="15">
    <location>
        <begin position="607"/>
        <end position="752"/>
    </location>
</feature>
<keyword evidence="8" id="KW-0648">Protein biosynthesis</keyword>
<evidence type="ECO:0000256" key="5">
    <source>
        <dbReference type="ARBA" id="ARBA00022598"/>
    </source>
</evidence>
<keyword evidence="6" id="KW-0547">Nucleotide-binding</keyword>
<dbReference type="InterPro" id="IPR010978">
    <property type="entry name" value="tRNA-bd_arm"/>
</dbReference>
<gene>
    <name evidence="17" type="primary">valS</name>
    <name evidence="17" type="ORF">SCFA_40045</name>
</gene>
<dbReference type="GO" id="GO:0005829">
    <property type="term" value="C:cytosol"/>
    <property type="evidence" value="ECO:0007669"/>
    <property type="project" value="TreeGrafter"/>
</dbReference>
<evidence type="ECO:0000256" key="3">
    <source>
        <dbReference type="ARBA" id="ARBA00013169"/>
    </source>
</evidence>
<dbReference type="EMBL" id="CAADRM010000103">
    <property type="protein sequence ID" value="VFU15167.1"/>
    <property type="molecule type" value="Genomic_DNA"/>
</dbReference>
<evidence type="ECO:0000256" key="13">
    <source>
        <dbReference type="SAM" id="Coils"/>
    </source>
</evidence>
<dbReference type="Gene3D" id="1.10.730.10">
    <property type="entry name" value="Isoleucyl-tRNA Synthetase, Domain 1"/>
    <property type="match status" value="1"/>
</dbReference>
<dbReference type="Gene3D" id="1.10.287.380">
    <property type="entry name" value="Valyl-tRNA synthetase, C-terminal domain"/>
    <property type="match status" value="1"/>
</dbReference>
<dbReference type="Pfam" id="PF00133">
    <property type="entry name" value="tRNA-synt_1"/>
    <property type="match status" value="1"/>
</dbReference>
<dbReference type="PANTHER" id="PTHR11946:SF93">
    <property type="entry name" value="VALINE--TRNA LIGASE, CHLOROPLASTIC_MITOCHONDRIAL 2"/>
    <property type="match status" value="1"/>
</dbReference>
<dbReference type="InterPro" id="IPR002303">
    <property type="entry name" value="Valyl-tRNA_ligase"/>
</dbReference>
<dbReference type="EC" id="6.1.1.9" evidence="3"/>
<dbReference type="PANTHER" id="PTHR11946">
    <property type="entry name" value="VALYL-TRNA SYNTHETASES"/>
    <property type="match status" value="1"/>
</dbReference>
<dbReference type="InterPro" id="IPR014729">
    <property type="entry name" value="Rossmann-like_a/b/a_fold"/>
</dbReference>
<proteinExistence type="inferred from homology"/>
<dbReference type="GO" id="GO:0005524">
    <property type="term" value="F:ATP binding"/>
    <property type="evidence" value="ECO:0007669"/>
    <property type="project" value="UniProtKB-KW"/>
</dbReference>
<keyword evidence="5 17" id="KW-0436">Ligase</keyword>
<evidence type="ECO:0000256" key="12">
    <source>
        <dbReference type="ARBA" id="ARBA00047552"/>
    </source>
</evidence>
<dbReference type="PRINTS" id="PR00986">
    <property type="entry name" value="TRNASYNTHVAL"/>
</dbReference>
<dbReference type="InterPro" id="IPR033705">
    <property type="entry name" value="Anticodon_Ia_Val"/>
</dbReference>
<accession>A0A485M712</accession>
<evidence type="ECO:0000256" key="1">
    <source>
        <dbReference type="ARBA" id="ARBA00004496"/>
    </source>
</evidence>
<dbReference type="GO" id="GO:0004832">
    <property type="term" value="F:valine-tRNA ligase activity"/>
    <property type="evidence" value="ECO:0007669"/>
    <property type="project" value="UniProtKB-EC"/>
</dbReference>
<dbReference type="InterPro" id="IPR009080">
    <property type="entry name" value="tRNAsynth_Ia_anticodon-bd"/>
</dbReference>
<evidence type="ECO:0000256" key="7">
    <source>
        <dbReference type="ARBA" id="ARBA00022840"/>
    </source>
</evidence>
<comment type="subunit">
    <text evidence="2">Monomer.</text>
</comment>
<dbReference type="InterPro" id="IPR019499">
    <property type="entry name" value="Val-tRNA_synth_tRNA-bd"/>
</dbReference>
<keyword evidence="4" id="KW-0963">Cytoplasm</keyword>
<dbReference type="InterPro" id="IPR009008">
    <property type="entry name" value="Val/Leu/Ile-tRNA-synth_edit"/>
</dbReference>
<organism evidence="17">
    <name type="scientific">anaerobic digester metagenome</name>
    <dbReference type="NCBI Taxonomy" id="1263854"/>
    <lineage>
        <taxon>unclassified sequences</taxon>
        <taxon>metagenomes</taxon>
        <taxon>ecological metagenomes</taxon>
    </lineage>
</organism>
<comment type="catalytic activity">
    <reaction evidence="12">
        <text>tRNA(Val) + L-valine + ATP = L-valyl-tRNA(Val) + AMP + diphosphate</text>
        <dbReference type="Rhea" id="RHEA:10704"/>
        <dbReference type="Rhea" id="RHEA-COMP:9672"/>
        <dbReference type="Rhea" id="RHEA-COMP:9708"/>
        <dbReference type="ChEBI" id="CHEBI:30616"/>
        <dbReference type="ChEBI" id="CHEBI:33019"/>
        <dbReference type="ChEBI" id="CHEBI:57762"/>
        <dbReference type="ChEBI" id="CHEBI:78442"/>
        <dbReference type="ChEBI" id="CHEBI:78537"/>
        <dbReference type="ChEBI" id="CHEBI:456215"/>
        <dbReference type="EC" id="6.1.1.9"/>
    </reaction>
</comment>
<dbReference type="GO" id="GO:0002161">
    <property type="term" value="F:aminoacyl-tRNA deacylase activity"/>
    <property type="evidence" value="ECO:0007669"/>
    <property type="project" value="InterPro"/>
</dbReference>
<keyword evidence="7" id="KW-0067">ATP-binding</keyword>
<protein>
    <recommendedName>
        <fullName evidence="3">valine--tRNA ligase</fullName>
        <ecNumber evidence="3">6.1.1.9</ecNumber>
    </recommendedName>
    <alternativeName>
        <fullName evidence="11">Valyl-tRNA synthetase</fullName>
    </alternativeName>
</protein>
<dbReference type="PROSITE" id="PS00178">
    <property type="entry name" value="AA_TRNA_LIGASE_I"/>
    <property type="match status" value="1"/>
</dbReference>
<dbReference type="Pfam" id="PF10458">
    <property type="entry name" value="Val_tRNA-synt_C"/>
    <property type="match status" value="1"/>
</dbReference>
<dbReference type="FunFam" id="1.10.287.380:FF:000001">
    <property type="entry name" value="Valine--tRNA ligase"/>
    <property type="match status" value="1"/>
</dbReference>
<name>A0A485M712_9ZZZZ</name>
<evidence type="ECO:0000256" key="4">
    <source>
        <dbReference type="ARBA" id="ARBA00022490"/>
    </source>
</evidence>
<dbReference type="Gene3D" id="3.40.50.620">
    <property type="entry name" value="HUPs"/>
    <property type="match status" value="2"/>
</dbReference>
<dbReference type="SUPFAM" id="SSF50677">
    <property type="entry name" value="ValRS/IleRS/LeuRS editing domain"/>
    <property type="match status" value="1"/>
</dbReference>
<feature type="domain" description="Valyl-tRNA synthetase tRNA-binding arm" evidence="16">
    <location>
        <begin position="812"/>
        <end position="873"/>
    </location>
</feature>
<evidence type="ECO:0000259" key="16">
    <source>
        <dbReference type="Pfam" id="PF10458"/>
    </source>
</evidence>
<dbReference type="SUPFAM" id="SSF47323">
    <property type="entry name" value="Anticodon-binding domain of a subclass of class I aminoacyl-tRNA synthetases"/>
    <property type="match status" value="1"/>
</dbReference>
<dbReference type="CDD" id="cd00817">
    <property type="entry name" value="ValRS_core"/>
    <property type="match status" value="1"/>
</dbReference>
<keyword evidence="9 13" id="KW-0175">Coiled coil</keyword>
<dbReference type="NCBIfam" id="NF004349">
    <property type="entry name" value="PRK05729.1"/>
    <property type="match status" value="1"/>
</dbReference>
<dbReference type="HAMAP" id="MF_02004">
    <property type="entry name" value="Val_tRNA_synth_type1"/>
    <property type="match status" value="1"/>
</dbReference>
<evidence type="ECO:0000256" key="6">
    <source>
        <dbReference type="ARBA" id="ARBA00022741"/>
    </source>
</evidence>
<reference evidence="17" key="1">
    <citation type="submission" date="2019-03" db="EMBL/GenBank/DDBJ databases">
        <authorList>
            <person name="Hao L."/>
        </authorList>
    </citation>
    <scope>NUCLEOTIDE SEQUENCE</scope>
</reference>
<dbReference type="InterPro" id="IPR013155">
    <property type="entry name" value="M/V/L/I-tRNA-synth_anticd-bd"/>
</dbReference>
<dbReference type="InterPro" id="IPR002300">
    <property type="entry name" value="aa-tRNA-synth_Ia"/>
</dbReference>
<evidence type="ECO:0000256" key="11">
    <source>
        <dbReference type="ARBA" id="ARBA00029936"/>
    </source>
</evidence>
<feature type="coiled-coil region" evidence="13">
    <location>
        <begin position="810"/>
        <end position="872"/>
    </location>
</feature>